<accession>A0A319E0Q5</accession>
<reference evidence="1 2" key="1">
    <citation type="submission" date="2018-02" db="EMBL/GenBank/DDBJ databases">
        <title>The genomes of Aspergillus section Nigri reveals drivers in fungal speciation.</title>
        <authorList>
            <consortium name="DOE Joint Genome Institute"/>
            <person name="Vesth T.C."/>
            <person name="Nybo J."/>
            <person name="Theobald S."/>
            <person name="Brandl J."/>
            <person name="Frisvad J.C."/>
            <person name="Nielsen K.F."/>
            <person name="Lyhne E.K."/>
            <person name="Kogle M.E."/>
            <person name="Kuo A."/>
            <person name="Riley R."/>
            <person name="Clum A."/>
            <person name="Nolan M."/>
            <person name="Lipzen A."/>
            <person name="Salamov A."/>
            <person name="Henrissat B."/>
            <person name="Wiebenga A."/>
            <person name="De vries R.P."/>
            <person name="Grigoriev I.V."/>
            <person name="Mortensen U.H."/>
            <person name="Andersen M.R."/>
            <person name="Baker S.E."/>
        </authorList>
    </citation>
    <scope>NUCLEOTIDE SEQUENCE [LARGE SCALE GENOMIC DNA]</scope>
    <source>
        <strain evidence="1 2">CBS 121057</strain>
    </source>
</reference>
<keyword evidence="2" id="KW-1185">Reference proteome</keyword>
<dbReference type="Proteomes" id="UP000248423">
    <property type="component" value="Unassembled WGS sequence"/>
</dbReference>
<dbReference type="EMBL" id="KZ826378">
    <property type="protein sequence ID" value="PYI03651.1"/>
    <property type="molecule type" value="Genomic_DNA"/>
</dbReference>
<proteinExistence type="predicted"/>
<name>A0A319E0Q5_ASPSB</name>
<dbReference type="VEuPathDB" id="FungiDB:BO78DRAFT_193325"/>
<evidence type="ECO:0000313" key="2">
    <source>
        <dbReference type="Proteomes" id="UP000248423"/>
    </source>
</evidence>
<dbReference type="AlphaFoldDB" id="A0A319E0Q5"/>
<gene>
    <name evidence="1" type="ORF">BO78DRAFT_193325</name>
</gene>
<sequence>MTLLFSLVPCHSSIPHPLKDHRLGSILQVSREGHLSWQVPPACPTQLITSHFMRRLLCRGYGRPPLSNGQK</sequence>
<protein>
    <submittedName>
        <fullName evidence="1">Uncharacterized protein</fullName>
    </submittedName>
</protein>
<organism evidence="1 2">
    <name type="scientific">Aspergillus sclerotiicarbonarius (strain CBS 121057 / IBT 28362)</name>
    <dbReference type="NCBI Taxonomy" id="1448318"/>
    <lineage>
        <taxon>Eukaryota</taxon>
        <taxon>Fungi</taxon>
        <taxon>Dikarya</taxon>
        <taxon>Ascomycota</taxon>
        <taxon>Pezizomycotina</taxon>
        <taxon>Eurotiomycetes</taxon>
        <taxon>Eurotiomycetidae</taxon>
        <taxon>Eurotiales</taxon>
        <taxon>Aspergillaceae</taxon>
        <taxon>Aspergillus</taxon>
        <taxon>Aspergillus subgen. Circumdati</taxon>
    </lineage>
</organism>
<evidence type="ECO:0000313" key="1">
    <source>
        <dbReference type="EMBL" id="PYI03651.1"/>
    </source>
</evidence>